<accession>A0A6A7BRA2</accession>
<evidence type="ECO:0000313" key="1">
    <source>
        <dbReference type="EMBL" id="KAF2857209.1"/>
    </source>
</evidence>
<protein>
    <submittedName>
        <fullName evidence="1">Uncharacterized protein</fullName>
    </submittedName>
</protein>
<evidence type="ECO:0000313" key="2">
    <source>
        <dbReference type="Proteomes" id="UP000799421"/>
    </source>
</evidence>
<sequence>MHLSPDPKTAFRVNLSPEALGKLDLKVGQLCNITTDTDGVSGYGIAWRANDRKNTPKTTPVKTTDIMRNAFVFKDNQQVIKSKAEGAISEASKVILQDIAPPTSENVPMILEEWRHFFVTLCEFYCTASRPLSLAEF</sequence>
<proteinExistence type="predicted"/>
<name>A0A6A7BRA2_9PEZI</name>
<gene>
    <name evidence="1" type="ORF">K470DRAFT_267003</name>
</gene>
<dbReference type="EMBL" id="MU006058">
    <property type="protein sequence ID" value="KAF2857209.1"/>
    <property type="molecule type" value="Genomic_DNA"/>
</dbReference>
<dbReference type="AlphaFoldDB" id="A0A6A7BRA2"/>
<dbReference type="OrthoDB" id="27435at2759"/>
<reference evidence="1" key="1">
    <citation type="journal article" date="2020" name="Stud. Mycol.">
        <title>101 Dothideomycetes genomes: a test case for predicting lifestyles and emergence of pathogens.</title>
        <authorList>
            <person name="Haridas S."/>
            <person name="Albert R."/>
            <person name="Binder M."/>
            <person name="Bloem J."/>
            <person name="Labutti K."/>
            <person name="Salamov A."/>
            <person name="Andreopoulos B."/>
            <person name="Baker S."/>
            <person name="Barry K."/>
            <person name="Bills G."/>
            <person name="Bluhm B."/>
            <person name="Cannon C."/>
            <person name="Castanera R."/>
            <person name="Culley D."/>
            <person name="Daum C."/>
            <person name="Ezra D."/>
            <person name="Gonzalez J."/>
            <person name="Henrissat B."/>
            <person name="Kuo A."/>
            <person name="Liang C."/>
            <person name="Lipzen A."/>
            <person name="Lutzoni F."/>
            <person name="Magnuson J."/>
            <person name="Mondo S."/>
            <person name="Nolan M."/>
            <person name="Ohm R."/>
            <person name="Pangilinan J."/>
            <person name="Park H.-J."/>
            <person name="Ramirez L."/>
            <person name="Alfaro M."/>
            <person name="Sun H."/>
            <person name="Tritt A."/>
            <person name="Yoshinaga Y."/>
            <person name="Zwiers L.-H."/>
            <person name="Turgeon B."/>
            <person name="Goodwin S."/>
            <person name="Spatafora J."/>
            <person name="Crous P."/>
            <person name="Grigoriev I."/>
        </authorList>
    </citation>
    <scope>NUCLEOTIDE SEQUENCE</scope>
    <source>
        <strain evidence="1">CBS 480.64</strain>
    </source>
</reference>
<keyword evidence="2" id="KW-1185">Reference proteome</keyword>
<dbReference type="Proteomes" id="UP000799421">
    <property type="component" value="Unassembled WGS sequence"/>
</dbReference>
<organism evidence="1 2">
    <name type="scientific">Piedraia hortae CBS 480.64</name>
    <dbReference type="NCBI Taxonomy" id="1314780"/>
    <lineage>
        <taxon>Eukaryota</taxon>
        <taxon>Fungi</taxon>
        <taxon>Dikarya</taxon>
        <taxon>Ascomycota</taxon>
        <taxon>Pezizomycotina</taxon>
        <taxon>Dothideomycetes</taxon>
        <taxon>Dothideomycetidae</taxon>
        <taxon>Capnodiales</taxon>
        <taxon>Piedraiaceae</taxon>
        <taxon>Piedraia</taxon>
    </lineage>
</organism>